<dbReference type="OrthoDB" id="301415at2759"/>
<dbReference type="Proteomes" id="UP000001194">
    <property type="component" value="Unassembled WGS sequence"/>
</dbReference>
<dbReference type="Gene3D" id="3.20.200.10">
    <property type="entry name" value="MHCK/EF2 kinase"/>
    <property type="match status" value="1"/>
</dbReference>
<organism evidence="6">
    <name type="scientific">Laccaria bicolor (strain S238N-H82 / ATCC MYA-4686)</name>
    <name type="common">Bicoloured deceiver</name>
    <name type="synonym">Laccaria laccata var. bicolor</name>
    <dbReference type="NCBI Taxonomy" id="486041"/>
    <lineage>
        <taxon>Eukaryota</taxon>
        <taxon>Fungi</taxon>
        <taxon>Dikarya</taxon>
        <taxon>Basidiomycota</taxon>
        <taxon>Agaricomycotina</taxon>
        <taxon>Agaricomycetes</taxon>
        <taxon>Agaricomycetidae</taxon>
        <taxon>Agaricales</taxon>
        <taxon>Agaricineae</taxon>
        <taxon>Hydnangiaceae</taxon>
        <taxon>Laccaria</taxon>
    </lineage>
</organism>
<evidence type="ECO:0000313" key="5">
    <source>
        <dbReference type="EMBL" id="EDR01129.1"/>
    </source>
</evidence>
<evidence type="ECO:0000256" key="2">
    <source>
        <dbReference type="ARBA" id="ARBA00022679"/>
    </source>
</evidence>
<dbReference type="InParanoid" id="B0DW65"/>
<keyword evidence="3" id="KW-0418">Kinase</keyword>
<dbReference type="RefSeq" id="XP_001888171.1">
    <property type="nucleotide sequence ID" value="XM_001888136.1"/>
</dbReference>
<reference evidence="5 6" key="1">
    <citation type="journal article" date="2008" name="Nature">
        <title>The genome of Laccaria bicolor provides insights into mycorrhizal symbiosis.</title>
        <authorList>
            <person name="Martin F."/>
            <person name="Aerts A."/>
            <person name="Ahren D."/>
            <person name="Brun A."/>
            <person name="Danchin E.G.J."/>
            <person name="Duchaussoy F."/>
            <person name="Gibon J."/>
            <person name="Kohler A."/>
            <person name="Lindquist E."/>
            <person name="Pereda V."/>
            <person name="Salamov A."/>
            <person name="Shapiro H.J."/>
            <person name="Wuyts J."/>
            <person name="Blaudez D."/>
            <person name="Buee M."/>
            <person name="Brokstein P."/>
            <person name="Canbaeck B."/>
            <person name="Cohen D."/>
            <person name="Courty P.E."/>
            <person name="Coutinho P.M."/>
            <person name="Delaruelle C."/>
            <person name="Detter J.C."/>
            <person name="Deveau A."/>
            <person name="DiFazio S."/>
            <person name="Duplessis S."/>
            <person name="Fraissinet-Tachet L."/>
            <person name="Lucic E."/>
            <person name="Frey-Klett P."/>
            <person name="Fourrey C."/>
            <person name="Feussner I."/>
            <person name="Gay G."/>
            <person name="Grimwood J."/>
            <person name="Hoegger P.J."/>
            <person name="Jain P."/>
            <person name="Kilaru S."/>
            <person name="Labbe J."/>
            <person name="Lin Y.C."/>
            <person name="Legue V."/>
            <person name="Le Tacon F."/>
            <person name="Marmeisse R."/>
            <person name="Melayah D."/>
            <person name="Montanini B."/>
            <person name="Muratet M."/>
            <person name="Nehls U."/>
            <person name="Niculita-Hirzel H."/>
            <person name="Oudot-Le Secq M.P."/>
            <person name="Peter M."/>
            <person name="Quesneville H."/>
            <person name="Rajashekar B."/>
            <person name="Reich M."/>
            <person name="Rouhier N."/>
            <person name="Schmutz J."/>
            <person name="Yin T."/>
            <person name="Chalot M."/>
            <person name="Henrissat B."/>
            <person name="Kuees U."/>
            <person name="Lucas S."/>
            <person name="Van de Peer Y."/>
            <person name="Podila G.K."/>
            <person name="Polle A."/>
            <person name="Pukkila P.J."/>
            <person name="Richardson P.M."/>
            <person name="Rouze P."/>
            <person name="Sanders I.R."/>
            <person name="Stajich J.E."/>
            <person name="Tunlid A."/>
            <person name="Tuskan G."/>
            <person name="Grigoriev I.V."/>
        </authorList>
    </citation>
    <scope>NUCLEOTIDE SEQUENCE [LARGE SCALE GENOMIC DNA]</scope>
    <source>
        <strain evidence="6">S238N-H82 / ATCC MYA-4686</strain>
    </source>
</reference>
<evidence type="ECO:0000313" key="6">
    <source>
        <dbReference type="Proteomes" id="UP000001194"/>
    </source>
</evidence>
<dbReference type="InterPro" id="IPR011009">
    <property type="entry name" value="Kinase-like_dom_sf"/>
</dbReference>
<keyword evidence="1" id="KW-0723">Serine/threonine-protein kinase</keyword>
<protein>
    <submittedName>
        <fullName evidence="5">Predicted protein</fullName>
    </submittedName>
</protein>
<dbReference type="HOGENOM" id="CLU_060149_1_0_1"/>
<dbReference type="GO" id="GO:0005524">
    <property type="term" value="F:ATP binding"/>
    <property type="evidence" value="ECO:0007669"/>
    <property type="project" value="InterPro"/>
</dbReference>
<dbReference type="KEGG" id="lbc:LACBIDRAFT_312444"/>
<dbReference type="SUPFAM" id="SSF56112">
    <property type="entry name" value="Protein kinase-like (PK-like)"/>
    <property type="match status" value="1"/>
</dbReference>
<dbReference type="GO" id="GO:0004674">
    <property type="term" value="F:protein serine/threonine kinase activity"/>
    <property type="evidence" value="ECO:0007669"/>
    <property type="project" value="UniProtKB-KW"/>
</dbReference>
<dbReference type="GeneID" id="6083831"/>
<sequence>MTVTTDKEGHVQDHICLEPKTIKIARDWKKNIGDGPKDGYLAKGFMKFAFLGRTNSKTYTIFQCKPQRVTEAQNRINLIAELRLLALGQYFAESFALRLAVHEVDASTSIRWNFQDAFIGDVSSGMLPCPDIGEEDLQSLSFPTFLAAPLITTTGLYTERKFSGSDATGNNLDEVGRIVDAYAHHVLVDSQGSYLLTDLQVNFLYRCESETGFWDGGREHIKTWQKEHKCQSICRKLGLKDAIIDLERQDVTPVLQERTRPLRLGFSPVKTGREEIP</sequence>
<gene>
    <name evidence="5" type="ORF">LACBIDRAFT_312444</name>
</gene>
<dbReference type="InterPro" id="IPR004166">
    <property type="entry name" value="a-kinase_dom"/>
</dbReference>
<evidence type="ECO:0000259" key="4">
    <source>
        <dbReference type="Pfam" id="PF02816"/>
    </source>
</evidence>
<feature type="domain" description="Alpha-type protein kinase" evidence="4">
    <location>
        <begin position="43"/>
        <end position="234"/>
    </location>
</feature>
<accession>B0DW65</accession>
<dbReference type="CDD" id="cd04515">
    <property type="entry name" value="Alpha_kinase"/>
    <property type="match status" value="1"/>
</dbReference>
<evidence type="ECO:0000256" key="1">
    <source>
        <dbReference type="ARBA" id="ARBA00022527"/>
    </source>
</evidence>
<dbReference type="EMBL" id="DS547142">
    <property type="protein sequence ID" value="EDR01129.1"/>
    <property type="molecule type" value="Genomic_DNA"/>
</dbReference>
<evidence type="ECO:0000256" key="3">
    <source>
        <dbReference type="ARBA" id="ARBA00022777"/>
    </source>
</evidence>
<dbReference type="AlphaFoldDB" id="B0DW65"/>
<name>B0DW65_LACBS</name>
<proteinExistence type="predicted"/>
<keyword evidence="6" id="KW-1185">Reference proteome</keyword>
<keyword evidence="2" id="KW-0808">Transferase</keyword>
<dbReference type="Pfam" id="PF02816">
    <property type="entry name" value="Alpha_kinase"/>
    <property type="match status" value="1"/>
</dbReference>